<gene>
    <name evidence="3" type="ORF">GCM10022393_05030</name>
</gene>
<sequence>MAKKKDIGKVFKESFDGFKRAPDTTWETIELELDKEKSTKTSYWLVFSGILLFLSLGVSGILTYHYFITNPKTPSKITTNNFEKEFSDTTTEKSDTIEVTNHNSLTNQTDSLQTQITDIEHLIPTADNPATQDNKSQANILKNVSKPTSKTSKSLSEKSNKSNNLTVNKYSNKINQTPNSSESDLGVATFKNDKNTAIVDNPSMKKNHTTDSNNSYSDTPRKHSFEDSSASLDYTKDSLSDTTSEEREGEGEENKNELTVLKNSIPDQKEDIEKINPENQLFSGGVSFGPVAIITKPFLQNTNSFISDQLESYDEKTRFSFGYGALLKISNNDKYAIRIGFNKIQWLSKMSDIPSDKITGIPFFSFSRPADSELIDITQKIDVYEVPLDFTYRFLEKKINTSVIAGFQYQFIGQNTIILNNSSETIGSASNPNIRDTNVSLHIGLNFEYKLAKKIHLNLDTLFKHQIMDLGDDLTHPVFYLNTQFGLLYTF</sequence>
<keyword evidence="2" id="KW-0472">Membrane</keyword>
<evidence type="ECO:0008006" key="5">
    <source>
        <dbReference type="Google" id="ProtNLM"/>
    </source>
</evidence>
<dbReference type="Proteomes" id="UP001500459">
    <property type="component" value="Unassembled WGS sequence"/>
</dbReference>
<dbReference type="EMBL" id="BAABCW010000001">
    <property type="protein sequence ID" value="GAA4108736.1"/>
    <property type="molecule type" value="Genomic_DNA"/>
</dbReference>
<evidence type="ECO:0000256" key="1">
    <source>
        <dbReference type="SAM" id="MobiDB-lite"/>
    </source>
</evidence>
<dbReference type="RefSeq" id="WP_344924449.1">
    <property type="nucleotide sequence ID" value="NZ_BAABCW010000001.1"/>
</dbReference>
<feature type="compositionally biased region" description="Polar residues" evidence="1">
    <location>
        <begin position="165"/>
        <end position="183"/>
    </location>
</feature>
<feature type="compositionally biased region" description="Low complexity" evidence="1">
    <location>
        <begin position="142"/>
        <end position="154"/>
    </location>
</feature>
<keyword evidence="2" id="KW-1133">Transmembrane helix</keyword>
<accession>A0ABP7X9V9</accession>
<evidence type="ECO:0000256" key="2">
    <source>
        <dbReference type="SAM" id="Phobius"/>
    </source>
</evidence>
<keyword evidence="4" id="KW-1185">Reference proteome</keyword>
<comment type="caution">
    <text evidence="3">The sequence shown here is derived from an EMBL/GenBank/DDBJ whole genome shotgun (WGS) entry which is preliminary data.</text>
</comment>
<keyword evidence="2" id="KW-0812">Transmembrane</keyword>
<feature type="region of interest" description="Disordered" evidence="1">
    <location>
        <begin position="126"/>
        <end position="265"/>
    </location>
</feature>
<name>A0ABP7X9V9_9FLAO</name>
<evidence type="ECO:0000313" key="3">
    <source>
        <dbReference type="EMBL" id="GAA4108736.1"/>
    </source>
</evidence>
<proteinExistence type="predicted"/>
<evidence type="ECO:0000313" key="4">
    <source>
        <dbReference type="Proteomes" id="UP001500459"/>
    </source>
</evidence>
<organism evidence="3 4">
    <name type="scientific">Aquimarina addita</name>
    <dbReference type="NCBI Taxonomy" id="870485"/>
    <lineage>
        <taxon>Bacteria</taxon>
        <taxon>Pseudomonadati</taxon>
        <taxon>Bacteroidota</taxon>
        <taxon>Flavobacteriia</taxon>
        <taxon>Flavobacteriales</taxon>
        <taxon>Flavobacteriaceae</taxon>
        <taxon>Aquimarina</taxon>
    </lineage>
</organism>
<feature type="transmembrane region" description="Helical" evidence="2">
    <location>
        <begin position="43"/>
        <end position="67"/>
    </location>
</feature>
<protein>
    <recommendedName>
        <fullName evidence="5">Outer membrane protein beta-barrel domain-containing protein</fullName>
    </recommendedName>
</protein>
<feature type="compositionally biased region" description="Polar residues" evidence="1">
    <location>
        <begin position="128"/>
        <end position="140"/>
    </location>
</feature>
<reference evidence="4" key="1">
    <citation type="journal article" date="2019" name="Int. J. Syst. Evol. Microbiol.">
        <title>The Global Catalogue of Microorganisms (GCM) 10K type strain sequencing project: providing services to taxonomists for standard genome sequencing and annotation.</title>
        <authorList>
            <consortium name="The Broad Institute Genomics Platform"/>
            <consortium name="The Broad Institute Genome Sequencing Center for Infectious Disease"/>
            <person name="Wu L."/>
            <person name="Ma J."/>
        </authorList>
    </citation>
    <scope>NUCLEOTIDE SEQUENCE [LARGE SCALE GENOMIC DNA]</scope>
    <source>
        <strain evidence="4">JCM 17106</strain>
    </source>
</reference>